<dbReference type="InterPro" id="IPR001173">
    <property type="entry name" value="Glyco_trans_2-like"/>
</dbReference>
<dbReference type="InterPro" id="IPR050256">
    <property type="entry name" value="Glycosyltransferase_2"/>
</dbReference>
<dbReference type="AlphaFoldDB" id="A0A413S3K5"/>
<sequence length="313" mass="35182">MSLLSVVIPAYNEGAMIHKTAEVVSSLLSENNIEYEIIFVNDGSKDTTWEEIVNASANNKNIKGVCFSRNFGKEGAVFAGLEHASGDCCVVMDCDLQHPPKTILEMYKLWTEGFEVVEGVKASRGKESFIHKMFVKTFYNIISGSTGIDMSRASDFKLLDRKVVDSFLALPERHVFFRALSSWVGYKTAYVEFDVQERELGESKWSFKSLVKYAINNITSFSAAPMQLVTGCGIIFFIFAVIFGVYSIIKYFLGYSLEGFTTVILLMLIIGGILMFSLGIIGYYISKIYEEIQLRPRYIVSETTNGLEIKKDK</sequence>
<comment type="caution">
    <text evidence="9">The sequence shown here is derived from an EMBL/GenBank/DDBJ whole genome shotgun (WGS) entry which is preliminary data.</text>
</comment>
<evidence type="ECO:0000256" key="5">
    <source>
        <dbReference type="ARBA" id="ARBA00022989"/>
    </source>
</evidence>
<dbReference type="PANTHER" id="PTHR48090">
    <property type="entry name" value="UNDECAPRENYL-PHOSPHATE 4-DEOXY-4-FORMAMIDO-L-ARABINOSE TRANSFERASE-RELATED"/>
    <property type="match status" value="1"/>
</dbReference>
<keyword evidence="5 7" id="KW-1133">Transmembrane helix</keyword>
<feature type="transmembrane region" description="Helical" evidence="7">
    <location>
        <begin position="228"/>
        <end position="249"/>
    </location>
</feature>
<accession>A0A413S3K5</accession>
<protein>
    <submittedName>
        <fullName evidence="9">Glycosyltransferase</fullName>
    </submittedName>
</protein>
<keyword evidence="2" id="KW-0328">Glycosyltransferase</keyword>
<evidence type="ECO:0000256" key="3">
    <source>
        <dbReference type="ARBA" id="ARBA00022679"/>
    </source>
</evidence>
<evidence type="ECO:0000256" key="2">
    <source>
        <dbReference type="ARBA" id="ARBA00022676"/>
    </source>
</evidence>
<dbReference type="Pfam" id="PF00535">
    <property type="entry name" value="Glycos_transf_2"/>
    <property type="match status" value="1"/>
</dbReference>
<keyword evidence="6 7" id="KW-0472">Membrane</keyword>
<dbReference type="GO" id="GO:0005886">
    <property type="term" value="C:plasma membrane"/>
    <property type="evidence" value="ECO:0007669"/>
    <property type="project" value="TreeGrafter"/>
</dbReference>
<dbReference type="PANTHER" id="PTHR48090:SF1">
    <property type="entry name" value="PROPHAGE BACTOPRENOL GLUCOSYL TRANSFERASE HOMOLOG"/>
    <property type="match status" value="1"/>
</dbReference>
<evidence type="ECO:0000256" key="4">
    <source>
        <dbReference type="ARBA" id="ARBA00022692"/>
    </source>
</evidence>
<dbReference type="CDD" id="cd04187">
    <property type="entry name" value="DPM1_like_bac"/>
    <property type="match status" value="1"/>
</dbReference>
<name>A0A413S3K5_9FIRM</name>
<comment type="subcellular location">
    <subcellularLocation>
        <location evidence="1">Membrane</location>
        <topology evidence="1">Multi-pass membrane protein</topology>
    </subcellularLocation>
</comment>
<evidence type="ECO:0000313" key="9">
    <source>
        <dbReference type="EMBL" id="RHA56205.1"/>
    </source>
</evidence>
<reference evidence="9 10" key="1">
    <citation type="submission" date="2018-08" db="EMBL/GenBank/DDBJ databases">
        <title>A genome reference for cultivated species of the human gut microbiota.</title>
        <authorList>
            <person name="Zou Y."/>
            <person name="Xue W."/>
            <person name="Luo G."/>
        </authorList>
    </citation>
    <scope>NUCLEOTIDE SEQUENCE [LARGE SCALE GENOMIC DNA]</scope>
    <source>
        <strain evidence="9 10">AM43-2</strain>
    </source>
</reference>
<evidence type="ECO:0000256" key="1">
    <source>
        <dbReference type="ARBA" id="ARBA00004141"/>
    </source>
</evidence>
<dbReference type="Gene3D" id="3.90.550.10">
    <property type="entry name" value="Spore Coat Polysaccharide Biosynthesis Protein SpsA, Chain A"/>
    <property type="match status" value="1"/>
</dbReference>
<proteinExistence type="predicted"/>
<gene>
    <name evidence="9" type="ORF">DW929_03730</name>
</gene>
<evidence type="ECO:0000256" key="7">
    <source>
        <dbReference type="SAM" id="Phobius"/>
    </source>
</evidence>
<dbReference type="InterPro" id="IPR029044">
    <property type="entry name" value="Nucleotide-diphossugar_trans"/>
</dbReference>
<keyword evidence="3 9" id="KW-0808">Transferase</keyword>
<dbReference type="EMBL" id="QSFO01000003">
    <property type="protein sequence ID" value="RHA56205.1"/>
    <property type="molecule type" value="Genomic_DNA"/>
</dbReference>
<keyword evidence="4 7" id="KW-0812">Transmembrane</keyword>
<dbReference type="SUPFAM" id="SSF53448">
    <property type="entry name" value="Nucleotide-diphospho-sugar transferases"/>
    <property type="match status" value="1"/>
</dbReference>
<feature type="transmembrane region" description="Helical" evidence="7">
    <location>
        <begin position="261"/>
        <end position="285"/>
    </location>
</feature>
<dbReference type="GO" id="GO:0016757">
    <property type="term" value="F:glycosyltransferase activity"/>
    <property type="evidence" value="ECO:0007669"/>
    <property type="project" value="UniProtKB-KW"/>
</dbReference>
<evidence type="ECO:0000256" key="6">
    <source>
        <dbReference type="ARBA" id="ARBA00023136"/>
    </source>
</evidence>
<dbReference type="Proteomes" id="UP000284598">
    <property type="component" value="Unassembled WGS sequence"/>
</dbReference>
<feature type="domain" description="Glycosyltransferase 2-like" evidence="8">
    <location>
        <begin position="5"/>
        <end position="128"/>
    </location>
</feature>
<organism evidence="9 10">
    <name type="scientific">Eubacterium ventriosum</name>
    <dbReference type="NCBI Taxonomy" id="39496"/>
    <lineage>
        <taxon>Bacteria</taxon>
        <taxon>Bacillati</taxon>
        <taxon>Bacillota</taxon>
        <taxon>Clostridia</taxon>
        <taxon>Eubacteriales</taxon>
        <taxon>Eubacteriaceae</taxon>
        <taxon>Eubacterium</taxon>
    </lineage>
</organism>
<evidence type="ECO:0000313" key="10">
    <source>
        <dbReference type="Proteomes" id="UP000284598"/>
    </source>
</evidence>
<evidence type="ECO:0000259" key="8">
    <source>
        <dbReference type="Pfam" id="PF00535"/>
    </source>
</evidence>
<dbReference type="RefSeq" id="WP_118024935.1">
    <property type="nucleotide sequence ID" value="NZ_JBGKOJ010000002.1"/>
</dbReference>